<keyword evidence="3" id="KW-1185">Reference proteome</keyword>
<name>A0A4Y6Q054_PERCE</name>
<dbReference type="SUPFAM" id="SSF51182">
    <property type="entry name" value="RmlC-like cupins"/>
    <property type="match status" value="1"/>
</dbReference>
<organism evidence="2 3">
    <name type="scientific">Persicimonas caeni</name>
    <dbReference type="NCBI Taxonomy" id="2292766"/>
    <lineage>
        <taxon>Bacteria</taxon>
        <taxon>Deltaproteobacteria</taxon>
        <taxon>Bradymonadales</taxon>
        <taxon>Bradymonadaceae</taxon>
        <taxon>Persicimonas</taxon>
    </lineage>
</organism>
<dbReference type="InterPro" id="IPR009327">
    <property type="entry name" value="Cupin_DUF985"/>
</dbReference>
<dbReference type="CDD" id="cd06121">
    <property type="entry name" value="cupin_YML079wp"/>
    <property type="match status" value="1"/>
</dbReference>
<reference evidence="2 3" key="1">
    <citation type="submission" date="2019-06" db="EMBL/GenBank/DDBJ databases">
        <title>Persicimonas caeni gen. nov., sp. nov., a predatory bacterium isolated from solar saltern.</title>
        <authorList>
            <person name="Wang S."/>
        </authorList>
    </citation>
    <scope>NUCLEOTIDE SEQUENCE [LARGE SCALE GENOMIC DNA]</scope>
    <source>
        <strain evidence="2 3">YN101</strain>
    </source>
</reference>
<feature type="domain" description="DUF985" evidence="1">
    <location>
        <begin position="9"/>
        <end position="147"/>
    </location>
</feature>
<dbReference type="InterPro" id="IPR039935">
    <property type="entry name" value="YML079W-like"/>
</dbReference>
<sequence length="156" mass="17044">MTKPPTIDQLVDHLQLEAHPEGGFFKETWRSELTLPSSALPGHPGLRNAGTSIIYLLPAGEVSALHRVRSDELWLHQLGDPLRLELCADSDGEFEERLVGPPPQGQLQALVPAGWWQTATPTEGPAGYSLVGCLVVPGFDFEDFEMLPAADHRNNS</sequence>
<dbReference type="Gene3D" id="2.60.120.10">
    <property type="entry name" value="Jelly Rolls"/>
    <property type="match status" value="1"/>
</dbReference>
<dbReference type="InterPro" id="IPR014710">
    <property type="entry name" value="RmlC-like_jellyroll"/>
</dbReference>
<protein>
    <submittedName>
        <fullName evidence="2">Cupin domain-containing protein</fullName>
    </submittedName>
</protein>
<dbReference type="AlphaFoldDB" id="A0A4Y6Q054"/>
<dbReference type="PANTHER" id="PTHR33387">
    <property type="entry name" value="RMLC-LIKE JELLY ROLL FOLD PROTEIN"/>
    <property type="match status" value="1"/>
</dbReference>
<accession>A0A5B8YAZ0</accession>
<evidence type="ECO:0000313" key="3">
    <source>
        <dbReference type="Proteomes" id="UP000315995"/>
    </source>
</evidence>
<dbReference type="RefSeq" id="WP_141200411.1">
    <property type="nucleotide sequence ID" value="NZ_CP041186.1"/>
</dbReference>
<dbReference type="InterPro" id="IPR011051">
    <property type="entry name" value="RmlC_Cupin_sf"/>
</dbReference>
<dbReference type="PANTHER" id="PTHR33387:SF3">
    <property type="entry name" value="DUF985 DOMAIN-CONTAINING PROTEIN"/>
    <property type="match status" value="1"/>
</dbReference>
<dbReference type="OrthoDB" id="9798288at2"/>
<proteinExistence type="predicted"/>
<evidence type="ECO:0000313" key="2">
    <source>
        <dbReference type="EMBL" id="QDG53961.1"/>
    </source>
</evidence>
<dbReference type="Proteomes" id="UP000315995">
    <property type="component" value="Chromosome"/>
</dbReference>
<dbReference type="EMBL" id="CP041186">
    <property type="protein sequence ID" value="QDG53961.1"/>
    <property type="molecule type" value="Genomic_DNA"/>
</dbReference>
<evidence type="ECO:0000259" key="1">
    <source>
        <dbReference type="Pfam" id="PF06172"/>
    </source>
</evidence>
<accession>A0A4Y6Q054</accession>
<gene>
    <name evidence="2" type="ORF">FIV42_25425</name>
</gene>
<dbReference type="Pfam" id="PF06172">
    <property type="entry name" value="Cupin_5"/>
    <property type="match status" value="1"/>
</dbReference>